<proteinExistence type="predicted"/>
<dbReference type="STRING" id="314285.KT71_001384"/>
<keyword evidence="3" id="KW-1185">Reference proteome</keyword>
<feature type="transmembrane region" description="Helical" evidence="1">
    <location>
        <begin position="7"/>
        <end position="28"/>
    </location>
</feature>
<accession>V7HVD9</accession>
<comment type="caution">
    <text evidence="2">The sequence shown here is derived from an EMBL/GenBank/DDBJ whole genome shotgun (WGS) entry which is preliminary data.</text>
</comment>
<keyword evidence="1" id="KW-1133">Transmembrane helix</keyword>
<reference evidence="2 3" key="2">
    <citation type="journal article" date="2009" name="PLoS ONE">
        <title>The photosynthetic apparatus and its regulation in the aerobic gammaproteobacterium Congregibacter litoralis gen. nov., sp. nov.</title>
        <authorList>
            <person name="Spring S."/>
            <person name="Lunsdorf H."/>
            <person name="Fuchs B.M."/>
            <person name="Tindall B.J."/>
        </authorList>
    </citation>
    <scope>NUCLEOTIDE SEQUENCE [LARGE SCALE GENOMIC DNA]</scope>
    <source>
        <strain evidence="2">KT71</strain>
    </source>
</reference>
<organism evidence="2 3">
    <name type="scientific">Congregibacter litoralis KT71</name>
    <dbReference type="NCBI Taxonomy" id="314285"/>
    <lineage>
        <taxon>Bacteria</taxon>
        <taxon>Pseudomonadati</taxon>
        <taxon>Pseudomonadota</taxon>
        <taxon>Gammaproteobacteria</taxon>
        <taxon>Cellvibrionales</taxon>
        <taxon>Halieaceae</taxon>
        <taxon>Congregibacter</taxon>
    </lineage>
</organism>
<dbReference type="RefSeq" id="WP_023660452.1">
    <property type="nucleotide sequence ID" value="NZ_CM002299.1"/>
</dbReference>
<evidence type="ECO:0000313" key="2">
    <source>
        <dbReference type="EMBL" id="ESZ89320.1"/>
    </source>
</evidence>
<sequence>MLIRLKGLMFFVLLVAPESLAALLLGALMEGVYRIFVRFDLLSGGMEFFSLGAGLGLFCILLTWNVVVFFWKRGRGDS</sequence>
<name>V7HVD9_9GAMM</name>
<evidence type="ECO:0000313" key="3">
    <source>
        <dbReference type="Proteomes" id="UP000019205"/>
    </source>
</evidence>
<gene>
    <name evidence="2" type="ORF">KT71_001384</name>
</gene>
<keyword evidence="1" id="KW-0812">Transmembrane</keyword>
<feature type="transmembrane region" description="Helical" evidence="1">
    <location>
        <begin position="48"/>
        <end position="71"/>
    </location>
</feature>
<dbReference type="EMBL" id="AAOA02000005">
    <property type="protein sequence ID" value="ESZ89320.1"/>
    <property type="molecule type" value="Genomic_DNA"/>
</dbReference>
<reference evidence="2 3" key="1">
    <citation type="journal article" date="2007" name="Proc. Natl. Acad. Sci. U.S.A.">
        <title>Characterization of a marine gammaproteobacterium capable of aerobic anoxygenic photosynthesis.</title>
        <authorList>
            <person name="Fuchs B.M."/>
            <person name="Spring S."/>
            <person name="Teeling H."/>
            <person name="Quast C."/>
            <person name="Wulf J."/>
            <person name="Schattenhofer M."/>
            <person name="Yan S."/>
            <person name="Ferriera S."/>
            <person name="Johnson J."/>
            <person name="Glockner F.O."/>
            <person name="Amann R."/>
        </authorList>
    </citation>
    <scope>NUCLEOTIDE SEQUENCE [LARGE SCALE GENOMIC DNA]</scope>
    <source>
        <strain evidence="2">KT71</strain>
    </source>
</reference>
<dbReference type="AlphaFoldDB" id="V7HVD9"/>
<dbReference type="HOGENOM" id="CLU_2615935_0_0_6"/>
<keyword evidence="1" id="KW-0472">Membrane</keyword>
<evidence type="ECO:0000256" key="1">
    <source>
        <dbReference type="SAM" id="Phobius"/>
    </source>
</evidence>
<dbReference type="Proteomes" id="UP000019205">
    <property type="component" value="Chromosome"/>
</dbReference>
<protein>
    <submittedName>
        <fullName evidence="2">Uncharacterized protein</fullName>
    </submittedName>
</protein>